<sequence length="103" mass="11279">MMLVCGIDSLSVLLLNLSSTSSPPGFRNIRNQSGRERGLPSPEHGLSANPLTLLPLQPSLLANSFLCVLAPTFETISNVLEFCCSFPLPLTRLFFQLFSLRTL</sequence>
<dbReference type="EMBL" id="KZ819915">
    <property type="protein sequence ID" value="PWN50603.1"/>
    <property type="molecule type" value="Genomic_DNA"/>
</dbReference>
<gene>
    <name evidence="1" type="ORF">IE53DRAFT_87016</name>
</gene>
<protein>
    <submittedName>
        <fullName evidence="1">Uncharacterized protein</fullName>
    </submittedName>
</protein>
<organism evidence="1 2">
    <name type="scientific">Violaceomyces palustris</name>
    <dbReference type="NCBI Taxonomy" id="1673888"/>
    <lineage>
        <taxon>Eukaryota</taxon>
        <taxon>Fungi</taxon>
        <taxon>Dikarya</taxon>
        <taxon>Basidiomycota</taxon>
        <taxon>Ustilaginomycotina</taxon>
        <taxon>Ustilaginomycetes</taxon>
        <taxon>Violaceomycetales</taxon>
        <taxon>Violaceomycetaceae</taxon>
        <taxon>Violaceomyces</taxon>
    </lineage>
</organism>
<accession>A0ACD0NXJ8</accession>
<dbReference type="Proteomes" id="UP000245626">
    <property type="component" value="Unassembled WGS sequence"/>
</dbReference>
<keyword evidence="2" id="KW-1185">Reference proteome</keyword>
<name>A0ACD0NXJ8_9BASI</name>
<proteinExistence type="predicted"/>
<evidence type="ECO:0000313" key="1">
    <source>
        <dbReference type="EMBL" id="PWN50603.1"/>
    </source>
</evidence>
<evidence type="ECO:0000313" key="2">
    <source>
        <dbReference type="Proteomes" id="UP000245626"/>
    </source>
</evidence>
<reference evidence="1 2" key="1">
    <citation type="journal article" date="2018" name="Mol. Biol. Evol.">
        <title>Broad Genomic Sampling Reveals a Smut Pathogenic Ancestry of the Fungal Clade Ustilaginomycotina.</title>
        <authorList>
            <person name="Kijpornyongpan T."/>
            <person name="Mondo S.J."/>
            <person name="Barry K."/>
            <person name="Sandor L."/>
            <person name="Lee J."/>
            <person name="Lipzen A."/>
            <person name="Pangilinan J."/>
            <person name="LaButti K."/>
            <person name="Hainaut M."/>
            <person name="Henrissat B."/>
            <person name="Grigoriev I.V."/>
            <person name="Spatafora J.W."/>
            <person name="Aime M.C."/>
        </authorList>
    </citation>
    <scope>NUCLEOTIDE SEQUENCE [LARGE SCALE GENOMIC DNA]</scope>
    <source>
        <strain evidence="1 2">SA 807</strain>
    </source>
</reference>